<dbReference type="Proteomes" id="UP001233999">
    <property type="component" value="Unassembled WGS sequence"/>
</dbReference>
<evidence type="ECO:0000313" key="6">
    <source>
        <dbReference type="EMBL" id="KAJ9593539.1"/>
    </source>
</evidence>
<proteinExistence type="inferred from homology"/>
<comment type="caution">
    <text evidence="6">The sequence shown here is derived from an EMBL/GenBank/DDBJ whole genome shotgun (WGS) entry which is preliminary data.</text>
</comment>
<evidence type="ECO:0000313" key="7">
    <source>
        <dbReference type="Proteomes" id="UP001233999"/>
    </source>
</evidence>
<evidence type="ECO:0000256" key="3">
    <source>
        <dbReference type="ARBA" id="ARBA00022906"/>
    </source>
</evidence>
<keyword evidence="5" id="KW-0472">Membrane</keyword>
<accession>A0AAD8A6T9</accession>
<dbReference type="InterPro" id="IPR045316">
    <property type="entry name" value="Msc2-like"/>
</dbReference>
<dbReference type="PANTHER" id="PTHR45755">
    <property type="match status" value="1"/>
</dbReference>
<keyword evidence="7" id="KW-1185">Reference proteome</keyword>
<dbReference type="AlphaFoldDB" id="A0AAD8A6T9"/>
<feature type="transmembrane region" description="Helical" evidence="5">
    <location>
        <begin position="53"/>
        <end position="72"/>
    </location>
</feature>
<evidence type="ECO:0000256" key="5">
    <source>
        <dbReference type="SAM" id="Phobius"/>
    </source>
</evidence>
<evidence type="ECO:0000256" key="4">
    <source>
        <dbReference type="ARBA" id="ARBA00023065"/>
    </source>
</evidence>
<feature type="non-terminal residue" evidence="6">
    <location>
        <position position="337"/>
    </location>
</feature>
<feature type="transmembrane region" description="Helical" evidence="5">
    <location>
        <begin position="286"/>
        <end position="305"/>
    </location>
</feature>
<dbReference type="GO" id="GO:0005794">
    <property type="term" value="C:Golgi apparatus"/>
    <property type="evidence" value="ECO:0007669"/>
    <property type="project" value="TreeGrafter"/>
</dbReference>
<feature type="transmembrane region" description="Helical" evidence="5">
    <location>
        <begin position="189"/>
        <end position="208"/>
    </location>
</feature>
<sequence length="337" mass="36929">MKGIPGRYTSETTATRAIYPSSKQAWYIAFLVCSKGVLCTGIFLAYDLLKAANVVPLVCLLKLVAGVIFVYIQKPFSVGPSLTQSQWFRVVQFAVLRAVQSVLWFYGLSLCGPFRTILITQHYEFAIVTGLGALFTGVGAPAVYRGTFLFVGAVVSLLFIDHDEGQEHPGNSHAFSNLSSWLDFADHKFGVLLLVIILLVKVGVNAISKRVASDVGGVKRLHSLVTLIEGVLLLPWMIIVFVTQENGSLPLMSFIIPLVLCATMVFVISYYVDMSVNSLQLDIARVARIGSVSLFIWALFAAILWQKIFSKINLNEPTLEDHMVSGGSIVACTLFIL</sequence>
<organism evidence="6 7">
    <name type="scientific">Diploptera punctata</name>
    <name type="common">Pacific beetle cockroach</name>
    <dbReference type="NCBI Taxonomy" id="6984"/>
    <lineage>
        <taxon>Eukaryota</taxon>
        <taxon>Metazoa</taxon>
        <taxon>Ecdysozoa</taxon>
        <taxon>Arthropoda</taxon>
        <taxon>Hexapoda</taxon>
        <taxon>Insecta</taxon>
        <taxon>Pterygota</taxon>
        <taxon>Neoptera</taxon>
        <taxon>Polyneoptera</taxon>
        <taxon>Dictyoptera</taxon>
        <taxon>Blattodea</taxon>
        <taxon>Blaberoidea</taxon>
        <taxon>Blaberidae</taxon>
        <taxon>Diplopterinae</taxon>
        <taxon>Diploptera</taxon>
    </lineage>
</organism>
<dbReference type="EMBL" id="JASPKZ010003432">
    <property type="protein sequence ID" value="KAJ9593539.1"/>
    <property type="molecule type" value="Genomic_DNA"/>
</dbReference>
<reference evidence="6" key="2">
    <citation type="submission" date="2023-05" db="EMBL/GenBank/DDBJ databases">
        <authorList>
            <person name="Fouks B."/>
        </authorList>
    </citation>
    <scope>NUCLEOTIDE SEQUENCE</scope>
    <source>
        <strain evidence="6">Stay&amp;Tobe</strain>
        <tissue evidence="6">Testes</tissue>
    </source>
</reference>
<keyword evidence="3" id="KW-0862">Zinc</keyword>
<dbReference type="GO" id="GO:0005385">
    <property type="term" value="F:zinc ion transmembrane transporter activity"/>
    <property type="evidence" value="ECO:0007669"/>
    <property type="project" value="InterPro"/>
</dbReference>
<keyword evidence="5" id="KW-1133">Transmembrane helix</keyword>
<evidence type="ECO:0000256" key="2">
    <source>
        <dbReference type="ARBA" id="ARBA00022448"/>
    </source>
</evidence>
<dbReference type="GO" id="GO:1904257">
    <property type="term" value="P:zinc ion import into Golgi lumen"/>
    <property type="evidence" value="ECO:0007669"/>
    <property type="project" value="TreeGrafter"/>
</dbReference>
<feature type="transmembrane region" description="Helical" evidence="5">
    <location>
        <begin position="123"/>
        <end position="144"/>
    </location>
</feature>
<keyword evidence="5" id="KW-0812">Transmembrane</keyword>
<keyword evidence="2" id="KW-0813">Transport</keyword>
<dbReference type="GO" id="GO:0031410">
    <property type="term" value="C:cytoplasmic vesicle"/>
    <property type="evidence" value="ECO:0007669"/>
    <property type="project" value="TreeGrafter"/>
</dbReference>
<reference evidence="6" key="1">
    <citation type="journal article" date="2023" name="IScience">
        <title>Live-bearing cockroach genome reveals convergent evolutionary mechanisms linked to viviparity in insects and beyond.</title>
        <authorList>
            <person name="Fouks B."/>
            <person name="Harrison M.C."/>
            <person name="Mikhailova A.A."/>
            <person name="Marchal E."/>
            <person name="English S."/>
            <person name="Carruthers M."/>
            <person name="Jennings E.C."/>
            <person name="Chiamaka E.L."/>
            <person name="Frigard R.A."/>
            <person name="Pippel M."/>
            <person name="Attardo G.M."/>
            <person name="Benoit J.B."/>
            <person name="Bornberg-Bauer E."/>
            <person name="Tobe S.S."/>
        </authorList>
    </citation>
    <scope>NUCLEOTIDE SEQUENCE</scope>
    <source>
        <strain evidence="6">Stay&amp;Tobe</strain>
    </source>
</reference>
<feature type="transmembrane region" description="Helical" evidence="5">
    <location>
        <begin position="25"/>
        <end position="46"/>
    </location>
</feature>
<dbReference type="GO" id="GO:0006882">
    <property type="term" value="P:intracellular zinc ion homeostasis"/>
    <property type="evidence" value="ECO:0007669"/>
    <property type="project" value="InterPro"/>
</dbReference>
<feature type="transmembrane region" description="Helical" evidence="5">
    <location>
        <begin position="92"/>
        <end position="111"/>
    </location>
</feature>
<gene>
    <name evidence="6" type="ORF">L9F63_014932</name>
</gene>
<name>A0AAD8A6T9_DIPPU</name>
<feature type="transmembrane region" description="Helical" evidence="5">
    <location>
        <begin position="220"/>
        <end position="242"/>
    </location>
</feature>
<keyword evidence="3" id="KW-0864">Zinc transport</keyword>
<feature type="transmembrane region" description="Helical" evidence="5">
    <location>
        <begin position="254"/>
        <end position="274"/>
    </location>
</feature>
<protein>
    <submittedName>
        <fullName evidence="6">Uncharacterized protein</fullName>
    </submittedName>
</protein>
<dbReference type="PANTHER" id="PTHR45755:SF4">
    <property type="entry name" value="ZINC TRANSPORTER 7"/>
    <property type="match status" value="1"/>
</dbReference>
<evidence type="ECO:0000256" key="1">
    <source>
        <dbReference type="ARBA" id="ARBA00008873"/>
    </source>
</evidence>
<comment type="similarity">
    <text evidence="1">Belongs to the cation diffusion facilitator (CDF) transporter (TC 2.A.4) family. SLC30A subfamily.</text>
</comment>
<keyword evidence="4" id="KW-0406">Ion transport</keyword>